<feature type="compositionally biased region" description="Low complexity" evidence="1">
    <location>
        <begin position="353"/>
        <end position="375"/>
    </location>
</feature>
<accession>A0ABR3T930</accession>
<dbReference type="Gene3D" id="1.20.58.120">
    <property type="entry name" value="BAG domain"/>
    <property type="match status" value="1"/>
</dbReference>
<dbReference type="SUPFAM" id="SSF63491">
    <property type="entry name" value="BAG domain"/>
    <property type="match status" value="1"/>
</dbReference>
<keyword evidence="2" id="KW-0812">Transmembrane</keyword>
<feature type="compositionally biased region" description="Low complexity" evidence="1">
    <location>
        <begin position="292"/>
        <end position="307"/>
    </location>
</feature>
<keyword evidence="2" id="KW-0472">Membrane</keyword>
<dbReference type="EMBL" id="JAJVDC020000008">
    <property type="protein sequence ID" value="KAL1636059.1"/>
    <property type="molecule type" value="Genomic_DNA"/>
</dbReference>
<reference evidence="4 5" key="1">
    <citation type="submission" date="2024-02" db="EMBL/GenBank/DDBJ databases">
        <title>De novo assembly and annotation of 12 fungi associated with fruit tree decline syndrome in Ontario, Canada.</title>
        <authorList>
            <person name="Sulman M."/>
            <person name="Ellouze W."/>
            <person name="Ilyukhin E."/>
        </authorList>
    </citation>
    <scope>NUCLEOTIDE SEQUENCE [LARGE SCALE GENOMIC DNA]</scope>
    <source>
        <strain evidence="4 5">M1-105</strain>
    </source>
</reference>
<feature type="transmembrane region" description="Helical" evidence="2">
    <location>
        <begin position="92"/>
        <end position="112"/>
    </location>
</feature>
<keyword evidence="2" id="KW-1133">Transmembrane helix</keyword>
<proteinExistence type="predicted"/>
<feature type="compositionally biased region" description="Polar residues" evidence="1">
    <location>
        <begin position="170"/>
        <end position="188"/>
    </location>
</feature>
<sequence length="474" mass="50805">MHRPGTVATVASQLLSRVTQAFSQRDPAAAKPRALDSAQQSLVHLQQAVHGFFQSYNLPVPALLRNDPQPSPPSSPLTALTEFAQRYAEDPASLLVLLITLLAGILIGIFGLKRMSWSSRFGSWSGRFSPFGRGDTSSAAVSDADFSYITSEDLAASQKNLGASPKDDTANSNHINNAPPSGRSNANGETDILVLKHKRVSYPVHFPRGAIDAGELSVRKIRDAAARKMEVDEPRRIKLFYKGRQLKDDQQARAVGLRSDFESEILCVVGEGVPFGSSSKPGDGYGQRDGLGDSSGSESSDDNAGSSTPGGSRGKSKKNKRRRGGKKHKKVPGGSERGTPEPSGGYVGGGAGAEFLGVPASSALPPRPSSSSSNNRPPPPAKAAVTPMEKLQELSSKFHTTLVPLCVQFMNSPPEETAKREFEHKKLTETVLAQVLLKLDAVETQGDEAARAKRKQLVKESNDMLTRLDEVMKN</sequence>
<comment type="caution">
    <text evidence="4">The sequence shown here is derived from an EMBL/GenBank/DDBJ whole genome shotgun (WGS) entry which is preliminary data.</text>
</comment>
<protein>
    <recommendedName>
        <fullName evidence="3">BAG domain-containing protein</fullName>
    </recommendedName>
</protein>
<dbReference type="Pfam" id="PF02179">
    <property type="entry name" value="BAG"/>
    <property type="match status" value="1"/>
</dbReference>
<dbReference type="Proteomes" id="UP001521116">
    <property type="component" value="Unassembled WGS sequence"/>
</dbReference>
<keyword evidence="5" id="KW-1185">Reference proteome</keyword>
<feature type="compositionally biased region" description="Basic residues" evidence="1">
    <location>
        <begin position="314"/>
        <end position="331"/>
    </location>
</feature>
<evidence type="ECO:0000259" key="3">
    <source>
        <dbReference type="PROSITE" id="PS51035"/>
    </source>
</evidence>
<dbReference type="InterPro" id="IPR036533">
    <property type="entry name" value="BAG_dom_sf"/>
</dbReference>
<evidence type="ECO:0000313" key="5">
    <source>
        <dbReference type="Proteomes" id="UP001521116"/>
    </source>
</evidence>
<dbReference type="InterPro" id="IPR003103">
    <property type="entry name" value="BAG_domain"/>
</dbReference>
<evidence type="ECO:0000256" key="1">
    <source>
        <dbReference type="SAM" id="MobiDB-lite"/>
    </source>
</evidence>
<evidence type="ECO:0000256" key="2">
    <source>
        <dbReference type="SAM" id="Phobius"/>
    </source>
</evidence>
<gene>
    <name evidence="4" type="ORF">SLS56_001411</name>
</gene>
<evidence type="ECO:0000313" key="4">
    <source>
        <dbReference type="EMBL" id="KAL1636059.1"/>
    </source>
</evidence>
<feature type="domain" description="BAG" evidence="3">
    <location>
        <begin position="408"/>
        <end position="472"/>
    </location>
</feature>
<dbReference type="SMART" id="SM00264">
    <property type="entry name" value="BAG"/>
    <property type="match status" value="1"/>
</dbReference>
<name>A0ABR3T930_9PEZI</name>
<feature type="region of interest" description="Disordered" evidence="1">
    <location>
        <begin position="272"/>
        <end position="387"/>
    </location>
</feature>
<organism evidence="4 5">
    <name type="scientific">Neofusicoccum ribis</name>
    <dbReference type="NCBI Taxonomy" id="45134"/>
    <lineage>
        <taxon>Eukaryota</taxon>
        <taxon>Fungi</taxon>
        <taxon>Dikarya</taxon>
        <taxon>Ascomycota</taxon>
        <taxon>Pezizomycotina</taxon>
        <taxon>Dothideomycetes</taxon>
        <taxon>Dothideomycetes incertae sedis</taxon>
        <taxon>Botryosphaeriales</taxon>
        <taxon>Botryosphaeriaceae</taxon>
        <taxon>Neofusicoccum</taxon>
    </lineage>
</organism>
<dbReference type="PROSITE" id="PS51035">
    <property type="entry name" value="BAG"/>
    <property type="match status" value="1"/>
</dbReference>
<feature type="region of interest" description="Disordered" evidence="1">
    <location>
        <begin position="160"/>
        <end position="188"/>
    </location>
</feature>